<evidence type="ECO:0000313" key="6">
    <source>
        <dbReference type="Ensembl" id="ENSPKIP00000028189.1"/>
    </source>
</evidence>
<dbReference type="AlphaFoldDB" id="A0A3B3SBR8"/>
<evidence type="ECO:0000256" key="4">
    <source>
        <dbReference type="RuleBase" id="RU000656"/>
    </source>
</evidence>
<keyword evidence="3" id="KW-0964">Secreted</keyword>
<dbReference type="PRINTS" id="PR00278">
    <property type="entry name" value="PANCHORMONE"/>
</dbReference>
<keyword evidence="5" id="KW-0732">Signal</keyword>
<organism evidence="6 7">
    <name type="scientific">Paramormyrops kingsleyae</name>
    <dbReference type="NCBI Taxonomy" id="1676925"/>
    <lineage>
        <taxon>Eukaryota</taxon>
        <taxon>Metazoa</taxon>
        <taxon>Chordata</taxon>
        <taxon>Craniata</taxon>
        <taxon>Vertebrata</taxon>
        <taxon>Euteleostomi</taxon>
        <taxon>Actinopterygii</taxon>
        <taxon>Neopterygii</taxon>
        <taxon>Teleostei</taxon>
        <taxon>Osteoglossocephala</taxon>
        <taxon>Osteoglossomorpha</taxon>
        <taxon>Osteoglossiformes</taxon>
        <taxon>Mormyridae</taxon>
        <taxon>Paramormyrops</taxon>
    </lineage>
</organism>
<dbReference type="GO" id="GO:0005615">
    <property type="term" value="C:extracellular space"/>
    <property type="evidence" value="ECO:0007669"/>
    <property type="project" value="TreeGrafter"/>
</dbReference>
<proteinExistence type="inferred from homology"/>
<dbReference type="Pfam" id="PF00159">
    <property type="entry name" value="Hormone_3"/>
    <property type="match status" value="1"/>
</dbReference>
<dbReference type="PANTHER" id="PTHR10533">
    <property type="entry name" value="NEUROPEPTIDE Y/PANCREATIC HORMONE/PEPTIDE YY"/>
    <property type="match status" value="1"/>
</dbReference>
<dbReference type="Proteomes" id="UP000261540">
    <property type="component" value="Unplaced"/>
</dbReference>
<evidence type="ECO:0000256" key="3">
    <source>
        <dbReference type="ARBA" id="ARBA00022525"/>
    </source>
</evidence>
<dbReference type="GO" id="GO:0031843">
    <property type="term" value="F:type 2 neuropeptide Y receptor binding"/>
    <property type="evidence" value="ECO:0007669"/>
    <property type="project" value="Ensembl"/>
</dbReference>
<dbReference type="InterPro" id="IPR020392">
    <property type="entry name" value="Pancreatic_hormone-like_CS"/>
</dbReference>
<dbReference type="Gene3D" id="6.10.250.900">
    <property type="match status" value="1"/>
</dbReference>
<dbReference type="CDD" id="cd00126">
    <property type="entry name" value="PAH"/>
    <property type="match status" value="1"/>
</dbReference>
<dbReference type="GeneTree" id="ENSGT00940000156475"/>
<feature type="chain" id="PRO_5017260320" evidence="5">
    <location>
        <begin position="27"/>
        <end position="95"/>
    </location>
</feature>
<reference evidence="6" key="1">
    <citation type="submission" date="2025-08" db="UniProtKB">
        <authorList>
            <consortium name="Ensembl"/>
        </authorList>
    </citation>
    <scope>IDENTIFICATION</scope>
</reference>
<dbReference type="GO" id="GO:0007631">
    <property type="term" value="P:feeding behavior"/>
    <property type="evidence" value="ECO:0007669"/>
    <property type="project" value="TreeGrafter"/>
</dbReference>
<evidence type="ECO:0000256" key="1">
    <source>
        <dbReference type="ARBA" id="ARBA00004613"/>
    </source>
</evidence>
<comment type="subcellular location">
    <subcellularLocation>
        <location evidence="1">Secreted</location>
    </subcellularLocation>
</comment>
<reference evidence="6" key="2">
    <citation type="submission" date="2025-09" db="UniProtKB">
        <authorList>
            <consortium name="Ensembl"/>
        </authorList>
    </citation>
    <scope>IDENTIFICATION</scope>
</reference>
<dbReference type="GO" id="GO:0007218">
    <property type="term" value="P:neuropeptide signaling pathway"/>
    <property type="evidence" value="ECO:0007669"/>
    <property type="project" value="TreeGrafter"/>
</dbReference>
<comment type="similarity">
    <text evidence="2 4">Belongs to the NPY family.</text>
</comment>
<keyword evidence="7" id="KW-1185">Reference proteome</keyword>
<dbReference type="STRING" id="1676925.ENSPKIP00000028189"/>
<dbReference type="GO" id="GO:2000253">
    <property type="term" value="P:positive regulation of feeding behavior"/>
    <property type="evidence" value="ECO:0007669"/>
    <property type="project" value="Ensembl"/>
</dbReference>
<dbReference type="SMART" id="SM00309">
    <property type="entry name" value="PAH"/>
    <property type="match status" value="1"/>
</dbReference>
<dbReference type="Ensembl" id="ENSPKIT00000008965.1">
    <property type="protein sequence ID" value="ENSPKIP00000028189.1"/>
    <property type="gene ID" value="ENSPKIG00000009927.1"/>
</dbReference>
<dbReference type="PROSITE" id="PS00265">
    <property type="entry name" value="PANCREATIC_HORMONE_1"/>
    <property type="match status" value="1"/>
</dbReference>
<accession>A0A3B3SBR8</accession>
<sequence>MHLHMAMRLNLVAFCAVYCVCVLADAFPSIPARPGESALPKDLTKYYSALRHYINLITRQRYGKRSRLDTLFPEVVVKDGIENSPVLRYDQPLAW</sequence>
<dbReference type="PROSITE" id="PS50276">
    <property type="entry name" value="PANCREATIC_HORMONE_2"/>
    <property type="match status" value="1"/>
</dbReference>
<dbReference type="PANTHER" id="PTHR10533:SF12">
    <property type="match status" value="1"/>
</dbReference>
<name>A0A3B3SBR8_9TELE</name>
<dbReference type="GO" id="GO:0045938">
    <property type="term" value="P:positive regulation of circadian sleep/wake cycle, sleep"/>
    <property type="evidence" value="ECO:0007669"/>
    <property type="project" value="Ensembl"/>
</dbReference>
<dbReference type="GO" id="GO:0005184">
    <property type="term" value="F:neuropeptide hormone activity"/>
    <property type="evidence" value="ECO:0007669"/>
    <property type="project" value="TreeGrafter"/>
</dbReference>
<protein>
    <submittedName>
        <fullName evidence="6">Neuropeptide Y</fullName>
    </submittedName>
</protein>
<dbReference type="InterPro" id="IPR001955">
    <property type="entry name" value="Pancreatic_hormone-like"/>
</dbReference>
<feature type="signal peptide" evidence="5">
    <location>
        <begin position="1"/>
        <end position="26"/>
    </location>
</feature>
<evidence type="ECO:0000256" key="5">
    <source>
        <dbReference type="SAM" id="SignalP"/>
    </source>
</evidence>
<dbReference type="GO" id="GO:0071878">
    <property type="term" value="P:negative regulation of adenylate cyclase-activating adrenergic receptor signaling pathway"/>
    <property type="evidence" value="ECO:0007669"/>
    <property type="project" value="Ensembl"/>
</dbReference>
<evidence type="ECO:0000256" key="2">
    <source>
        <dbReference type="ARBA" id="ARBA00010022"/>
    </source>
</evidence>
<evidence type="ECO:0000313" key="7">
    <source>
        <dbReference type="Proteomes" id="UP000261540"/>
    </source>
</evidence>